<comment type="similarity">
    <text evidence="1">Belongs to the short-chain dehydrogenases/reductases (SDR) family.</text>
</comment>
<dbReference type="GO" id="GO:0016491">
    <property type="term" value="F:oxidoreductase activity"/>
    <property type="evidence" value="ECO:0007669"/>
    <property type="project" value="UniProtKB-KW"/>
</dbReference>
<evidence type="ECO:0000256" key="1">
    <source>
        <dbReference type="ARBA" id="ARBA00006484"/>
    </source>
</evidence>
<accession>I8U9N0</accession>
<reference evidence="3 4" key="1">
    <citation type="journal article" date="2012" name="J. Bacteriol.">
        <title>Genome of Bacillus macauensis ZFHKF-1, a Long-Chain-Forming Bacterium.</title>
        <authorList>
            <person name="Cai L."/>
            <person name="Zhang T."/>
        </authorList>
    </citation>
    <scope>NUCLEOTIDE SEQUENCE [LARGE SCALE GENOMIC DNA]</scope>
    <source>
        <strain evidence="3 4">ZFHKF-1</strain>
    </source>
</reference>
<dbReference type="PATRIC" id="fig|1196324.3.peg.3880"/>
<evidence type="ECO:0000313" key="4">
    <source>
        <dbReference type="Proteomes" id="UP000004080"/>
    </source>
</evidence>
<sequence length="279" mass="30716">MSNVMCITGASSGIGLETAKRFAQKGWAVYAGTRNVERDAKEHAMPNLTFMHMEVTDPASLERVYTHIEKEHGRIDVLFANAGYGLFKPLENTTQEEIENMFQTNVFGVIHTINGALPLLKKAEQPYVLATSSVGGLVGQPFNEVYCASKFALEGLIESLATYYKPLFNIDMTLLEPAGVATQFAPTVLKNIEQAGLGNPEYMELISTVQKNFSARNTAPQTPAQVAEVVEELVTMKEKPLRHRTSEAAEAFTQYKTAGDADGLKGMKFIQKMQLSIEN</sequence>
<dbReference type="PROSITE" id="PS00061">
    <property type="entry name" value="ADH_SHORT"/>
    <property type="match status" value="1"/>
</dbReference>
<dbReference type="InterPro" id="IPR020904">
    <property type="entry name" value="Sc_DH/Rdtase_CS"/>
</dbReference>
<evidence type="ECO:0000256" key="2">
    <source>
        <dbReference type="ARBA" id="ARBA00023002"/>
    </source>
</evidence>
<dbReference type="PRINTS" id="PR00081">
    <property type="entry name" value="GDHRDH"/>
</dbReference>
<dbReference type="SUPFAM" id="SSF51735">
    <property type="entry name" value="NAD(P)-binding Rossmann-fold domains"/>
    <property type="match status" value="1"/>
</dbReference>
<dbReference type="RefSeq" id="WP_007203886.1">
    <property type="nucleotide sequence ID" value="NZ_AKKV01000053.1"/>
</dbReference>
<dbReference type="Pfam" id="PF00106">
    <property type="entry name" value="adh_short"/>
    <property type="match status" value="1"/>
</dbReference>
<dbReference type="eggNOG" id="COG4221">
    <property type="taxonomic scope" value="Bacteria"/>
</dbReference>
<dbReference type="InterPro" id="IPR036291">
    <property type="entry name" value="NAD(P)-bd_dom_sf"/>
</dbReference>
<dbReference type="CDD" id="cd05374">
    <property type="entry name" value="17beta-HSD-like_SDR_c"/>
    <property type="match status" value="1"/>
</dbReference>
<dbReference type="AlphaFoldDB" id="I8U9N0"/>
<dbReference type="EMBL" id="AKKV01000053">
    <property type="protein sequence ID" value="EIT83660.1"/>
    <property type="molecule type" value="Genomic_DNA"/>
</dbReference>
<dbReference type="PANTHER" id="PTHR43976:SF16">
    <property type="entry name" value="SHORT-CHAIN DEHYDROGENASE_REDUCTASE FAMILY PROTEIN"/>
    <property type="match status" value="1"/>
</dbReference>
<dbReference type="Proteomes" id="UP000004080">
    <property type="component" value="Unassembled WGS sequence"/>
</dbReference>
<keyword evidence="2" id="KW-0560">Oxidoreductase</keyword>
<protein>
    <submittedName>
        <fullName evidence="3">Short-chain dehydrogenase/reductase SDR</fullName>
    </submittedName>
</protein>
<keyword evidence="4" id="KW-1185">Reference proteome</keyword>
<dbReference type="PANTHER" id="PTHR43976">
    <property type="entry name" value="SHORT CHAIN DEHYDROGENASE"/>
    <property type="match status" value="1"/>
</dbReference>
<dbReference type="Gene3D" id="3.40.50.720">
    <property type="entry name" value="NAD(P)-binding Rossmann-like Domain"/>
    <property type="match status" value="1"/>
</dbReference>
<proteinExistence type="inferred from homology"/>
<name>I8U9N0_9BACL</name>
<dbReference type="STRING" id="1196324.A374_19110"/>
<dbReference type="OrthoDB" id="9775296at2"/>
<dbReference type="InterPro" id="IPR051911">
    <property type="entry name" value="SDR_oxidoreductase"/>
</dbReference>
<comment type="caution">
    <text evidence="3">The sequence shown here is derived from an EMBL/GenBank/DDBJ whole genome shotgun (WGS) entry which is preliminary data.</text>
</comment>
<gene>
    <name evidence="3" type="ORF">A374_19110</name>
</gene>
<evidence type="ECO:0000313" key="3">
    <source>
        <dbReference type="EMBL" id="EIT83660.1"/>
    </source>
</evidence>
<dbReference type="InterPro" id="IPR002347">
    <property type="entry name" value="SDR_fam"/>
</dbReference>
<organism evidence="3 4">
    <name type="scientific">Fictibacillus macauensis ZFHKF-1</name>
    <dbReference type="NCBI Taxonomy" id="1196324"/>
    <lineage>
        <taxon>Bacteria</taxon>
        <taxon>Bacillati</taxon>
        <taxon>Bacillota</taxon>
        <taxon>Bacilli</taxon>
        <taxon>Bacillales</taxon>
        <taxon>Fictibacillaceae</taxon>
        <taxon>Fictibacillus</taxon>
    </lineage>
</organism>